<accession>A0A2P2Q5X7</accession>
<dbReference type="AlphaFoldDB" id="A0A2P2Q5X7"/>
<sequence>MEFKRKRRNFVKNCQRSCLFKMGVFCSS</sequence>
<protein>
    <submittedName>
        <fullName evidence="1">Uncharacterized protein</fullName>
    </submittedName>
</protein>
<organism evidence="1">
    <name type="scientific">Rhizophora mucronata</name>
    <name type="common">Asiatic mangrove</name>
    <dbReference type="NCBI Taxonomy" id="61149"/>
    <lineage>
        <taxon>Eukaryota</taxon>
        <taxon>Viridiplantae</taxon>
        <taxon>Streptophyta</taxon>
        <taxon>Embryophyta</taxon>
        <taxon>Tracheophyta</taxon>
        <taxon>Spermatophyta</taxon>
        <taxon>Magnoliopsida</taxon>
        <taxon>eudicotyledons</taxon>
        <taxon>Gunneridae</taxon>
        <taxon>Pentapetalae</taxon>
        <taxon>rosids</taxon>
        <taxon>fabids</taxon>
        <taxon>Malpighiales</taxon>
        <taxon>Rhizophoraceae</taxon>
        <taxon>Rhizophora</taxon>
    </lineage>
</organism>
<dbReference type="EMBL" id="GGEC01081890">
    <property type="protein sequence ID" value="MBX62374.1"/>
    <property type="molecule type" value="Transcribed_RNA"/>
</dbReference>
<proteinExistence type="predicted"/>
<evidence type="ECO:0000313" key="1">
    <source>
        <dbReference type="EMBL" id="MBX62374.1"/>
    </source>
</evidence>
<reference evidence="1" key="1">
    <citation type="submission" date="2018-02" db="EMBL/GenBank/DDBJ databases">
        <title>Rhizophora mucronata_Transcriptome.</title>
        <authorList>
            <person name="Meera S.P."/>
            <person name="Sreeshan A."/>
            <person name="Augustine A."/>
        </authorList>
    </citation>
    <scope>NUCLEOTIDE SEQUENCE</scope>
    <source>
        <tissue evidence="1">Leaf</tissue>
    </source>
</reference>
<name>A0A2P2Q5X7_RHIMU</name>